<keyword evidence="3" id="KW-0805">Transcription regulation</keyword>
<dbReference type="GO" id="GO:0005524">
    <property type="term" value="F:ATP binding"/>
    <property type="evidence" value="ECO:0007669"/>
    <property type="project" value="UniProtKB-KW"/>
</dbReference>
<dbReference type="EMBL" id="CP065600">
    <property type="protein sequence ID" value="QPQ90402.1"/>
    <property type="molecule type" value="Genomic_DNA"/>
</dbReference>
<dbReference type="EMBL" id="CP099583">
    <property type="protein sequence ID" value="USS43576.1"/>
    <property type="molecule type" value="Genomic_DNA"/>
</dbReference>
<evidence type="ECO:0000256" key="3">
    <source>
        <dbReference type="ARBA" id="ARBA00023015"/>
    </source>
</evidence>
<reference evidence="7 9" key="1">
    <citation type="submission" date="2020-12" db="EMBL/GenBank/DDBJ databases">
        <title>FDA dAtabase for Regulatory Grade micrObial Sequences (FDA-ARGOS): Supporting development and validation of Infectious Disease Dx tests.</title>
        <authorList>
            <person name="Minogue T."/>
            <person name="Wolcott M."/>
            <person name="Wasieloski L."/>
            <person name="Aguilar W."/>
            <person name="Moore D."/>
            <person name="Jaissle J."/>
            <person name="Tallon L."/>
            <person name="Sadzewicz L."/>
            <person name="Zhao X."/>
            <person name="Boylan J."/>
            <person name="Ott S."/>
            <person name="Bowen H."/>
            <person name="Vavikolanu K."/>
            <person name="Mehta A."/>
            <person name="Aluvathingal J."/>
            <person name="Nadendla S."/>
            <person name="Yan Y."/>
            <person name="Sichtig H."/>
        </authorList>
    </citation>
    <scope>NUCLEOTIDE SEQUENCE [LARGE SCALE GENOMIC DNA]</scope>
    <source>
        <strain evidence="7 9">FDAARGOS_949</strain>
    </source>
</reference>
<evidence type="ECO:0000259" key="6">
    <source>
        <dbReference type="PROSITE" id="PS50045"/>
    </source>
</evidence>
<reference evidence="8" key="2">
    <citation type="submission" date="2022-06" db="EMBL/GenBank/DDBJ databases">
        <title>Draft genome sequence of Burkholderia glumae strain GR20004 isolated from rice panicle showing bacterial panicle blight.</title>
        <authorList>
            <person name="Choi S.Y."/>
            <person name="Lee Y.H."/>
        </authorList>
    </citation>
    <scope>NUCLEOTIDE SEQUENCE</scope>
    <source>
        <strain evidence="8">GR20004</strain>
    </source>
</reference>
<dbReference type="Gene3D" id="1.10.10.60">
    <property type="entry name" value="Homeodomain-like"/>
    <property type="match status" value="1"/>
</dbReference>
<evidence type="ECO:0000313" key="10">
    <source>
        <dbReference type="Proteomes" id="UP001056386"/>
    </source>
</evidence>
<dbReference type="CDD" id="cd00009">
    <property type="entry name" value="AAA"/>
    <property type="match status" value="1"/>
</dbReference>
<dbReference type="SMART" id="SM00382">
    <property type="entry name" value="AAA"/>
    <property type="match status" value="1"/>
</dbReference>
<keyword evidence="4" id="KW-0238">DNA-binding</keyword>
<dbReference type="PANTHER" id="PTHR32071:SF117">
    <property type="entry name" value="PTS-DEPENDENT DIHYDROXYACETONE KINASE OPERON REGULATORY PROTEIN-RELATED"/>
    <property type="match status" value="1"/>
</dbReference>
<sequence length="323" mass="35089">MNQCSRLNMLGSSDIMEAVRRQIEKIAGVDVPVTVLGETGTGKELAVRAIHYLSGRRQAPFVPVNCGALPEALVESELFGHERGAFTDAKLVSDGLIGEAEGGTLFLDEIDALGLKAQAALLRFLQDGSYRRVGGTRIRQADVRVVVASNADLAALAETRQFRRDLLYRLDVVMLRIPPVRERGGDVVELAEAFLDRLRTRYAKPGMRLHEDSYPHLRSHAWPGNVRELENAVHRAVLLSEDGFVRLGGAAGAAGSEGIAHAAARPLKSGRAAAIASFEIDYLRRLLAEADGNLSQAARLAGEERSAFGKLVRKHGLVRDRSN</sequence>
<feature type="domain" description="Sigma-54 factor interaction" evidence="6">
    <location>
        <begin position="9"/>
        <end position="238"/>
    </location>
</feature>
<dbReference type="GO" id="GO:0003677">
    <property type="term" value="F:DNA binding"/>
    <property type="evidence" value="ECO:0007669"/>
    <property type="project" value="UniProtKB-KW"/>
</dbReference>
<dbReference type="SUPFAM" id="SSF52540">
    <property type="entry name" value="P-loop containing nucleoside triphosphate hydrolases"/>
    <property type="match status" value="1"/>
</dbReference>
<dbReference type="InterPro" id="IPR003593">
    <property type="entry name" value="AAA+_ATPase"/>
</dbReference>
<dbReference type="InterPro" id="IPR009057">
    <property type="entry name" value="Homeodomain-like_sf"/>
</dbReference>
<keyword evidence="10" id="KW-1185">Reference proteome</keyword>
<dbReference type="PROSITE" id="PS00676">
    <property type="entry name" value="SIGMA54_INTERACT_2"/>
    <property type="match status" value="1"/>
</dbReference>
<dbReference type="InterPro" id="IPR027417">
    <property type="entry name" value="P-loop_NTPase"/>
</dbReference>
<dbReference type="Pfam" id="PF00158">
    <property type="entry name" value="Sigma54_activat"/>
    <property type="match status" value="1"/>
</dbReference>
<keyword evidence="5" id="KW-0804">Transcription</keyword>
<dbReference type="PROSITE" id="PS50045">
    <property type="entry name" value="SIGMA54_INTERACT_4"/>
    <property type="match status" value="1"/>
</dbReference>
<dbReference type="SUPFAM" id="SSF46689">
    <property type="entry name" value="Homeodomain-like"/>
    <property type="match status" value="1"/>
</dbReference>
<dbReference type="AlphaFoldDB" id="A0AAP9XWF7"/>
<dbReference type="Proteomes" id="UP001056386">
    <property type="component" value="Chromosome 2"/>
</dbReference>
<dbReference type="Pfam" id="PF25601">
    <property type="entry name" value="AAA_lid_14"/>
    <property type="match status" value="1"/>
</dbReference>
<evidence type="ECO:0000256" key="5">
    <source>
        <dbReference type="ARBA" id="ARBA00023163"/>
    </source>
</evidence>
<accession>A0AAP9XWF7</accession>
<proteinExistence type="predicted"/>
<evidence type="ECO:0000313" key="7">
    <source>
        <dbReference type="EMBL" id="QPQ90402.1"/>
    </source>
</evidence>
<evidence type="ECO:0000256" key="1">
    <source>
        <dbReference type="ARBA" id="ARBA00022741"/>
    </source>
</evidence>
<evidence type="ECO:0000256" key="2">
    <source>
        <dbReference type="ARBA" id="ARBA00022840"/>
    </source>
</evidence>
<dbReference type="InterPro" id="IPR002078">
    <property type="entry name" value="Sigma_54_int"/>
</dbReference>
<keyword evidence="1" id="KW-0547">Nucleotide-binding</keyword>
<dbReference type="FunFam" id="3.40.50.300:FF:000006">
    <property type="entry name" value="DNA-binding transcriptional regulator NtrC"/>
    <property type="match status" value="1"/>
</dbReference>
<evidence type="ECO:0000256" key="4">
    <source>
        <dbReference type="ARBA" id="ARBA00023125"/>
    </source>
</evidence>
<dbReference type="GeneID" id="45695163"/>
<dbReference type="GO" id="GO:0006355">
    <property type="term" value="P:regulation of DNA-templated transcription"/>
    <property type="evidence" value="ECO:0007669"/>
    <property type="project" value="InterPro"/>
</dbReference>
<evidence type="ECO:0000313" key="8">
    <source>
        <dbReference type="EMBL" id="USS43576.1"/>
    </source>
</evidence>
<organism evidence="7 9">
    <name type="scientific">Burkholderia glumae</name>
    <name type="common">Pseudomonas glumae</name>
    <dbReference type="NCBI Taxonomy" id="337"/>
    <lineage>
        <taxon>Bacteria</taxon>
        <taxon>Pseudomonadati</taxon>
        <taxon>Pseudomonadota</taxon>
        <taxon>Betaproteobacteria</taxon>
        <taxon>Burkholderiales</taxon>
        <taxon>Burkholderiaceae</taxon>
        <taxon>Burkholderia</taxon>
    </lineage>
</organism>
<dbReference type="InterPro" id="IPR025944">
    <property type="entry name" value="Sigma_54_int_dom_CS"/>
</dbReference>
<dbReference type="InterPro" id="IPR058031">
    <property type="entry name" value="AAA_lid_NorR"/>
</dbReference>
<dbReference type="PROSITE" id="PS00688">
    <property type="entry name" value="SIGMA54_INTERACT_3"/>
    <property type="match status" value="1"/>
</dbReference>
<dbReference type="RefSeq" id="WP_012733546.1">
    <property type="nucleotide sequence ID" value="NZ_CP021075.1"/>
</dbReference>
<dbReference type="PANTHER" id="PTHR32071">
    <property type="entry name" value="TRANSCRIPTIONAL REGULATORY PROTEIN"/>
    <property type="match status" value="1"/>
</dbReference>
<protein>
    <submittedName>
        <fullName evidence="7">Sigma 54-interacting transcriptional regulator</fullName>
    </submittedName>
</protein>
<name>A0AAP9XWF7_BURGL</name>
<gene>
    <name evidence="7" type="ORF">I6H06_01095</name>
    <name evidence="8" type="ORF">NFI99_03715</name>
</gene>
<dbReference type="Gene3D" id="3.40.50.300">
    <property type="entry name" value="P-loop containing nucleotide triphosphate hydrolases"/>
    <property type="match status" value="1"/>
</dbReference>
<dbReference type="Gene3D" id="1.10.8.60">
    <property type="match status" value="1"/>
</dbReference>
<dbReference type="Proteomes" id="UP000594892">
    <property type="component" value="Chromosome 1"/>
</dbReference>
<dbReference type="InterPro" id="IPR025943">
    <property type="entry name" value="Sigma_54_int_dom_ATP-bd_2"/>
</dbReference>
<keyword evidence="2" id="KW-0067">ATP-binding</keyword>
<evidence type="ECO:0000313" key="9">
    <source>
        <dbReference type="Proteomes" id="UP000594892"/>
    </source>
</evidence>